<gene>
    <name evidence="6" type="ORF">SAMN04488005_0506</name>
</gene>
<dbReference type="RefSeq" id="WP_090196035.1">
    <property type="nucleotide sequence ID" value="NZ_FOYP01000001.1"/>
</dbReference>
<keyword evidence="7" id="KW-1185">Reference proteome</keyword>
<keyword evidence="3" id="KW-0804">Transcription</keyword>
<dbReference type="Pfam" id="PF00440">
    <property type="entry name" value="TetR_N"/>
    <property type="match status" value="1"/>
</dbReference>
<dbReference type="InterPro" id="IPR009057">
    <property type="entry name" value="Homeodomain-like_sf"/>
</dbReference>
<dbReference type="OrthoDB" id="9809265at2"/>
<name>A0A1I6FU74_9RHOB</name>
<proteinExistence type="predicted"/>
<reference evidence="7" key="1">
    <citation type="submission" date="2016-10" db="EMBL/GenBank/DDBJ databases">
        <authorList>
            <person name="Varghese N."/>
            <person name="Submissions S."/>
        </authorList>
    </citation>
    <scope>NUCLEOTIDE SEQUENCE [LARGE SCALE GENOMIC DNA]</scope>
    <source>
        <strain evidence="7">DSM 26879</strain>
    </source>
</reference>
<dbReference type="SUPFAM" id="SSF46689">
    <property type="entry name" value="Homeodomain-like"/>
    <property type="match status" value="1"/>
</dbReference>
<dbReference type="PROSITE" id="PS50977">
    <property type="entry name" value="HTH_TETR_2"/>
    <property type="match status" value="1"/>
</dbReference>
<feature type="DNA-binding region" description="H-T-H motif" evidence="4">
    <location>
        <begin position="39"/>
        <end position="58"/>
    </location>
</feature>
<dbReference type="Gene3D" id="1.10.357.10">
    <property type="entry name" value="Tetracycline Repressor, domain 2"/>
    <property type="match status" value="1"/>
</dbReference>
<sequence length="196" mass="20876">MTSHQPRKSAQQGRAKATMAAIVEAAARLLETQGGARLTTNHVAELAGVSIGTLYQYYPNKEAVIAAVLRREKAALLAGFEDIIARGLGPKSTIDALIDATLAHQYTRPRLALALEYIEPELGLLVEDHARDRRLVALVAQVVIEVAPDADARAAQDLVAICRAITNTAAMSGETDPTAIAPRLHRAVSGYLGLHA</sequence>
<dbReference type="GO" id="GO:0000976">
    <property type="term" value="F:transcription cis-regulatory region binding"/>
    <property type="evidence" value="ECO:0007669"/>
    <property type="project" value="TreeGrafter"/>
</dbReference>
<evidence type="ECO:0000256" key="3">
    <source>
        <dbReference type="ARBA" id="ARBA00023163"/>
    </source>
</evidence>
<accession>A0A1I6FU74</accession>
<dbReference type="STRING" id="390270.SAMN04488005_0506"/>
<dbReference type="Proteomes" id="UP000199478">
    <property type="component" value="Unassembled WGS sequence"/>
</dbReference>
<evidence type="ECO:0000256" key="1">
    <source>
        <dbReference type="ARBA" id="ARBA00023015"/>
    </source>
</evidence>
<dbReference type="InterPro" id="IPR041669">
    <property type="entry name" value="TetR_C_15"/>
</dbReference>
<dbReference type="AlphaFoldDB" id="A0A1I6FU74"/>
<keyword evidence="2 4" id="KW-0238">DNA-binding</keyword>
<organism evidence="6 7">
    <name type="scientific">Yoonia tamlensis</name>
    <dbReference type="NCBI Taxonomy" id="390270"/>
    <lineage>
        <taxon>Bacteria</taxon>
        <taxon>Pseudomonadati</taxon>
        <taxon>Pseudomonadota</taxon>
        <taxon>Alphaproteobacteria</taxon>
        <taxon>Rhodobacterales</taxon>
        <taxon>Paracoccaceae</taxon>
        <taxon>Yoonia</taxon>
    </lineage>
</organism>
<dbReference type="PANTHER" id="PTHR30055:SF234">
    <property type="entry name" value="HTH-TYPE TRANSCRIPTIONAL REGULATOR BETI"/>
    <property type="match status" value="1"/>
</dbReference>
<feature type="domain" description="HTH tetR-type" evidence="5">
    <location>
        <begin position="16"/>
        <end position="76"/>
    </location>
</feature>
<dbReference type="PANTHER" id="PTHR30055">
    <property type="entry name" value="HTH-TYPE TRANSCRIPTIONAL REGULATOR RUTR"/>
    <property type="match status" value="1"/>
</dbReference>
<dbReference type="EMBL" id="FOYP01000001">
    <property type="protein sequence ID" value="SFR33502.1"/>
    <property type="molecule type" value="Genomic_DNA"/>
</dbReference>
<dbReference type="PRINTS" id="PR00455">
    <property type="entry name" value="HTHTETR"/>
</dbReference>
<dbReference type="InterPro" id="IPR050109">
    <property type="entry name" value="HTH-type_TetR-like_transc_reg"/>
</dbReference>
<evidence type="ECO:0000256" key="4">
    <source>
        <dbReference type="PROSITE-ProRule" id="PRU00335"/>
    </source>
</evidence>
<dbReference type="InterPro" id="IPR001647">
    <property type="entry name" value="HTH_TetR"/>
</dbReference>
<evidence type="ECO:0000259" key="5">
    <source>
        <dbReference type="PROSITE" id="PS50977"/>
    </source>
</evidence>
<keyword evidence="1" id="KW-0805">Transcription regulation</keyword>
<dbReference type="GO" id="GO:0003700">
    <property type="term" value="F:DNA-binding transcription factor activity"/>
    <property type="evidence" value="ECO:0007669"/>
    <property type="project" value="TreeGrafter"/>
</dbReference>
<evidence type="ECO:0000313" key="6">
    <source>
        <dbReference type="EMBL" id="SFR33502.1"/>
    </source>
</evidence>
<evidence type="ECO:0000313" key="7">
    <source>
        <dbReference type="Proteomes" id="UP000199478"/>
    </source>
</evidence>
<protein>
    <submittedName>
        <fullName evidence="6">Transcriptional regulator, TetR family</fullName>
    </submittedName>
</protein>
<evidence type="ECO:0000256" key="2">
    <source>
        <dbReference type="ARBA" id="ARBA00023125"/>
    </source>
</evidence>
<dbReference type="Pfam" id="PF17918">
    <property type="entry name" value="TetR_C_15"/>
    <property type="match status" value="1"/>
</dbReference>